<dbReference type="Gene3D" id="2.170.150.70">
    <property type="match status" value="1"/>
</dbReference>
<proteinExistence type="inferred from homology"/>
<evidence type="ECO:0000256" key="2">
    <source>
        <dbReference type="ARBA" id="ARBA00022723"/>
    </source>
</evidence>
<evidence type="ECO:0000313" key="5">
    <source>
        <dbReference type="EMBL" id="GKY88292.1"/>
    </source>
</evidence>
<evidence type="ECO:0000256" key="3">
    <source>
        <dbReference type="ARBA" id="ARBA00022833"/>
    </source>
</evidence>
<keyword evidence="2" id="KW-0479">Metal-binding</keyword>
<comment type="caution">
    <text evidence="5">The sequence shown here is derived from an EMBL/GenBank/DDBJ whole genome shotgun (WGS) entry which is preliminary data.</text>
</comment>
<accession>A0ABQ5LTH1</accession>
<dbReference type="PROSITE" id="PS51891">
    <property type="entry name" value="CENP_V_GFA"/>
    <property type="match status" value="1"/>
</dbReference>
<reference evidence="5" key="1">
    <citation type="journal article" date="2023" name="Int. J. Syst. Evol. Microbiol.">
        <title>Sinisalibacter aestuarii sp. nov., isolated from estuarine sediment of the Arakawa River.</title>
        <authorList>
            <person name="Arafat S.T."/>
            <person name="Hirano S."/>
            <person name="Sato A."/>
            <person name="Takeuchi K."/>
            <person name="Yasuda T."/>
            <person name="Terahara T."/>
            <person name="Hamada M."/>
            <person name="Kobayashi T."/>
        </authorList>
    </citation>
    <scope>NUCLEOTIDE SEQUENCE</scope>
    <source>
        <strain evidence="5">B-399</strain>
    </source>
</reference>
<dbReference type="Proteomes" id="UP001144205">
    <property type="component" value="Unassembled WGS sequence"/>
</dbReference>
<dbReference type="PANTHER" id="PTHR28620">
    <property type="entry name" value="CENTROMERE PROTEIN V"/>
    <property type="match status" value="1"/>
</dbReference>
<name>A0ABQ5LTH1_9RHOB</name>
<protein>
    <submittedName>
        <fullName evidence="5">Aldehyde-activating protein</fullName>
    </submittedName>
</protein>
<dbReference type="PANTHER" id="PTHR28620:SF1">
    <property type="entry name" value="CENP-V_GFA DOMAIN-CONTAINING PROTEIN"/>
    <property type="match status" value="1"/>
</dbReference>
<comment type="similarity">
    <text evidence="1">Belongs to the Gfa family.</text>
</comment>
<feature type="domain" description="CENP-V/GFA" evidence="4">
    <location>
        <begin position="2"/>
        <end position="110"/>
    </location>
</feature>
<evidence type="ECO:0000259" key="4">
    <source>
        <dbReference type="PROSITE" id="PS51891"/>
    </source>
</evidence>
<evidence type="ECO:0000256" key="1">
    <source>
        <dbReference type="ARBA" id="ARBA00005495"/>
    </source>
</evidence>
<organism evidence="5 6">
    <name type="scientific">Sinisalibacter aestuarii</name>
    <dbReference type="NCBI Taxonomy" id="2949426"/>
    <lineage>
        <taxon>Bacteria</taxon>
        <taxon>Pseudomonadati</taxon>
        <taxon>Pseudomonadota</taxon>
        <taxon>Alphaproteobacteria</taxon>
        <taxon>Rhodobacterales</taxon>
        <taxon>Roseobacteraceae</taxon>
        <taxon>Sinisalibacter</taxon>
    </lineage>
</organism>
<dbReference type="InterPro" id="IPR011057">
    <property type="entry name" value="Mss4-like_sf"/>
</dbReference>
<evidence type="ECO:0000313" key="6">
    <source>
        <dbReference type="Proteomes" id="UP001144205"/>
    </source>
</evidence>
<dbReference type="InterPro" id="IPR006913">
    <property type="entry name" value="CENP-V/GFA"/>
</dbReference>
<dbReference type="InterPro" id="IPR052355">
    <property type="entry name" value="CENP-V-like"/>
</dbReference>
<sequence length="130" mass="14559">MLTGTCHCGNLHWSFDGTPDSATACNCTLCRRYGVLWIYDWEGEKVTTSGTSSYYRWGDGGIEFHFCPSCGNVGWWRGHEPHPDGRTRIAVNVRLSEPDTVGQIPIRHFDGLNTFTDLPSDGRCVADMWA</sequence>
<keyword evidence="3" id="KW-0862">Zinc</keyword>
<dbReference type="SUPFAM" id="SSF51316">
    <property type="entry name" value="Mss4-like"/>
    <property type="match status" value="1"/>
</dbReference>
<gene>
    <name evidence="5" type="ORF">STA1M1_21610</name>
</gene>
<dbReference type="Pfam" id="PF04828">
    <property type="entry name" value="GFA"/>
    <property type="match status" value="1"/>
</dbReference>
<keyword evidence="6" id="KW-1185">Reference proteome</keyword>
<dbReference type="EMBL" id="BROH01000006">
    <property type="protein sequence ID" value="GKY88292.1"/>
    <property type="molecule type" value="Genomic_DNA"/>
</dbReference>